<comment type="caution">
    <text evidence="1">The sequence shown here is derived from an EMBL/GenBank/DDBJ whole genome shotgun (WGS) entry which is preliminary data.</text>
</comment>
<evidence type="ECO:0000313" key="2">
    <source>
        <dbReference type="Proteomes" id="UP001218218"/>
    </source>
</evidence>
<dbReference type="EMBL" id="JARIHO010000031">
    <property type="protein sequence ID" value="KAJ7336145.1"/>
    <property type="molecule type" value="Genomic_DNA"/>
</dbReference>
<organism evidence="1 2">
    <name type="scientific">Mycena albidolilacea</name>
    <dbReference type="NCBI Taxonomy" id="1033008"/>
    <lineage>
        <taxon>Eukaryota</taxon>
        <taxon>Fungi</taxon>
        <taxon>Dikarya</taxon>
        <taxon>Basidiomycota</taxon>
        <taxon>Agaricomycotina</taxon>
        <taxon>Agaricomycetes</taxon>
        <taxon>Agaricomycetidae</taxon>
        <taxon>Agaricales</taxon>
        <taxon>Marasmiineae</taxon>
        <taxon>Mycenaceae</taxon>
        <taxon>Mycena</taxon>
    </lineage>
</organism>
<name>A0AAD6ZRC7_9AGAR</name>
<accession>A0AAD6ZRC7</accession>
<sequence length="164" mass="18390">MLPPHPFFAPPFSLSPPSPFAAPRPVRRARLRSSPHTSLTTLPLRLFRPARFGVPSISARLGYRIFHMSLTTLLPPSSPSIIFDALTAALARRQHSVRSTAISIHDPRPHPWTRVCNATLRQLRAPHRAGTLTRYDSHRPPHARTRCSSAAFCLISPYQFYITA</sequence>
<keyword evidence="2" id="KW-1185">Reference proteome</keyword>
<proteinExistence type="predicted"/>
<evidence type="ECO:0000313" key="1">
    <source>
        <dbReference type="EMBL" id="KAJ7336145.1"/>
    </source>
</evidence>
<protein>
    <submittedName>
        <fullName evidence="1">Uncharacterized protein</fullName>
    </submittedName>
</protein>
<reference evidence="1" key="1">
    <citation type="submission" date="2023-03" db="EMBL/GenBank/DDBJ databases">
        <title>Massive genome expansion in bonnet fungi (Mycena s.s.) driven by repeated elements and novel gene families across ecological guilds.</title>
        <authorList>
            <consortium name="Lawrence Berkeley National Laboratory"/>
            <person name="Harder C.B."/>
            <person name="Miyauchi S."/>
            <person name="Viragh M."/>
            <person name="Kuo A."/>
            <person name="Thoen E."/>
            <person name="Andreopoulos B."/>
            <person name="Lu D."/>
            <person name="Skrede I."/>
            <person name="Drula E."/>
            <person name="Henrissat B."/>
            <person name="Morin E."/>
            <person name="Kohler A."/>
            <person name="Barry K."/>
            <person name="LaButti K."/>
            <person name="Morin E."/>
            <person name="Salamov A."/>
            <person name="Lipzen A."/>
            <person name="Mereny Z."/>
            <person name="Hegedus B."/>
            <person name="Baldrian P."/>
            <person name="Stursova M."/>
            <person name="Weitz H."/>
            <person name="Taylor A."/>
            <person name="Grigoriev I.V."/>
            <person name="Nagy L.G."/>
            <person name="Martin F."/>
            <person name="Kauserud H."/>
        </authorList>
    </citation>
    <scope>NUCLEOTIDE SEQUENCE</scope>
    <source>
        <strain evidence="1">CBHHK002</strain>
    </source>
</reference>
<gene>
    <name evidence="1" type="ORF">DFH08DRAFT_877943</name>
</gene>
<dbReference type="AlphaFoldDB" id="A0AAD6ZRC7"/>
<dbReference type="Proteomes" id="UP001218218">
    <property type="component" value="Unassembled WGS sequence"/>
</dbReference>